<evidence type="ECO:0000313" key="2">
    <source>
        <dbReference type="EMBL" id="KAA3461561.1"/>
    </source>
</evidence>
<dbReference type="PANTHER" id="PTHR33064">
    <property type="entry name" value="POL PROTEIN"/>
    <property type="match status" value="1"/>
</dbReference>
<dbReference type="OrthoDB" id="1002013at2759"/>
<accession>A0A5B6UTW5</accession>
<evidence type="ECO:0000259" key="1">
    <source>
        <dbReference type="Pfam" id="PF17919"/>
    </source>
</evidence>
<evidence type="ECO:0000313" key="3">
    <source>
        <dbReference type="Proteomes" id="UP000325315"/>
    </source>
</evidence>
<dbReference type="InterPro" id="IPR051320">
    <property type="entry name" value="Viral_Replic_Matur_Polypro"/>
</dbReference>
<gene>
    <name evidence="2" type="ORF">EPI10_028122</name>
</gene>
<dbReference type="InterPro" id="IPR043128">
    <property type="entry name" value="Rev_trsase/Diguanyl_cyclase"/>
</dbReference>
<organism evidence="2 3">
    <name type="scientific">Gossypium australe</name>
    <dbReference type="NCBI Taxonomy" id="47621"/>
    <lineage>
        <taxon>Eukaryota</taxon>
        <taxon>Viridiplantae</taxon>
        <taxon>Streptophyta</taxon>
        <taxon>Embryophyta</taxon>
        <taxon>Tracheophyta</taxon>
        <taxon>Spermatophyta</taxon>
        <taxon>Magnoliopsida</taxon>
        <taxon>eudicotyledons</taxon>
        <taxon>Gunneridae</taxon>
        <taxon>Pentapetalae</taxon>
        <taxon>rosids</taxon>
        <taxon>malvids</taxon>
        <taxon>Malvales</taxon>
        <taxon>Malvaceae</taxon>
        <taxon>Malvoideae</taxon>
        <taxon>Gossypium</taxon>
    </lineage>
</organism>
<comment type="caution">
    <text evidence="2">The sequence shown here is derived from an EMBL/GenBank/DDBJ whole genome shotgun (WGS) entry which is preliminary data.</text>
</comment>
<dbReference type="GO" id="GO:0004601">
    <property type="term" value="F:peroxidase activity"/>
    <property type="evidence" value="ECO:0007669"/>
    <property type="project" value="UniProtKB-KW"/>
</dbReference>
<keyword evidence="2" id="KW-0575">Peroxidase</keyword>
<dbReference type="PANTHER" id="PTHR33064:SF40">
    <property type="entry name" value="REVERSE TRANSCRIPTASE_RETROTRANSPOSON-DERIVED PROTEIN RNASE H-LIKE DOMAIN-CONTAINING PROTEIN"/>
    <property type="match status" value="1"/>
</dbReference>
<keyword evidence="2" id="KW-0560">Oxidoreductase</keyword>
<dbReference type="Proteomes" id="UP000325315">
    <property type="component" value="Unassembled WGS sequence"/>
</dbReference>
<dbReference type="InterPro" id="IPR043502">
    <property type="entry name" value="DNA/RNA_pol_sf"/>
</dbReference>
<dbReference type="EMBL" id="SMMG02000009">
    <property type="protein sequence ID" value="KAA3461561.1"/>
    <property type="molecule type" value="Genomic_DNA"/>
</dbReference>
<feature type="domain" description="Reverse transcriptase/retrotransposon-derived protein RNase H-like" evidence="1">
    <location>
        <begin position="76"/>
        <end position="154"/>
    </location>
</feature>
<reference evidence="3" key="1">
    <citation type="journal article" date="2019" name="Plant Biotechnol. J.">
        <title>Genome sequencing of the Australian wild diploid species Gossypium australe highlights disease resistance and delayed gland morphogenesis.</title>
        <authorList>
            <person name="Cai Y."/>
            <person name="Cai X."/>
            <person name="Wang Q."/>
            <person name="Wang P."/>
            <person name="Zhang Y."/>
            <person name="Cai C."/>
            <person name="Xu Y."/>
            <person name="Wang K."/>
            <person name="Zhou Z."/>
            <person name="Wang C."/>
            <person name="Geng S."/>
            <person name="Li B."/>
            <person name="Dong Q."/>
            <person name="Hou Y."/>
            <person name="Wang H."/>
            <person name="Ai P."/>
            <person name="Liu Z."/>
            <person name="Yi F."/>
            <person name="Sun M."/>
            <person name="An G."/>
            <person name="Cheng J."/>
            <person name="Zhang Y."/>
            <person name="Shi Q."/>
            <person name="Xie Y."/>
            <person name="Shi X."/>
            <person name="Chang Y."/>
            <person name="Huang F."/>
            <person name="Chen Y."/>
            <person name="Hong S."/>
            <person name="Mi L."/>
            <person name="Sun Q."/>
            <person name="Zhang L."/>
            <person name="Zhou B."/>
            <person name="Peng R."/>
            <person name="Zhang X."/>
            <person name="Liu F."/>
        </authorList>
    </citation>
    <scope>NUCLEOTIDE SEQUENCE [LARGE SCALE GENOMIC DNA]</scope>
    <source>
        <strain evidence="3">cv. PA1801</strain>
    </source>
</reference>
<protein>
    <submittedName>
        <fullName evidence="2">Peroxidase 64</fullName>
    </submittedName>
</protein>
<dbReference type="Pfam" id="PF17919">
    <property type="entry name" value="RT_RNaseH_2"/>
    <property type="match status" value="1"/>
</dbReference>
<dbReference type="AlphaFoldDB" id="A0A5B6UTW5"/>
<keyword evidence="3" id="KW-1185">Reference proteome</keyword>
<dbReference type="Gene3D" id="3.30.70.270">
    <property type="match status" value="1"/>
</dbReference>
<sequence length="156" mass="17738">MLNAQSVFLELPKWSTWDMLLPEGLSVWIDRKFLVCWTGRLQVLLRSYVYRHFIQNYGVIAKPLTTLLQKDVPWCWTTVEQAAFDQLKAVVCQAPVLVLPNFHEPFCVETNVSGQGVGAVLQQNGRLVAFFSKALGVKYQAMSIYEKEMLAVLLAD</sequence>
<proteinExistence type="predicted"/>
<dbReference type="SUPFAM" id="SSF56672">
    <property type="entry name" value="DNA/RNA polymerases"/>
    <property type="match status" value="1"/>
</dbReference>
<dbReference type="InterPro" id="IPR041577">
    <property type="entry name" value="RT_RNaseH_2"/>
</dbReference>
<name>A0A5B6UTW5_9ROSI</name>